<keyword evidence="3" id="KW-0862">Zinc</keyword>
<keyword evidence="1" id="KW-0479">Metal-binding</keyword>
<evidence type="ECO:0000256" key="3">
    <source>
        <dbReference type="ARBA" id="ARBA00022833"/>
    </source>
</evidence>
<evidence type="ECO:0000259" key="4">
    <source>
        <dbReference type="SMART" id="SM00575"/>
    </source>
</evidence>
<dbReference type="PANTHER" id="PTHR31973:SF188">
    <property type="entry name" value="POLYPROTEIN, PUTATIVE-RELATED"/>
    <property type="match status" value="1"/>
</dbReference>
<dbReference type="Proteomes" id="UP001558713">
    <property type="component" value="Unassembled WGS sequence"/>
</dbReference>
<evidence type="ECO:0000256" key="1">
    <source>
        <dbReference type="ARBA" id="ARBA00022723"/>
    </source>
</evidence>
<evidence type="ECO:0000313" key="6">
    <source>
        <dbReference type="Proteomes" id="UP001558713"/>
    </source>
</evidence>
<organism evidence="5 6">
    <name type="scientific">Cardamine amara subsp. amara</name>
    <dbReference type="NCBI Taxonomy" id="228776"/>
    <lineage>
        <taxon>Eukaryota</taxon>
        <taxon>Viridiplantae</taxon>
        <taxon>Streptophyta</taxon>
        <taxon>Embryophyta</taxon>
        <taxon>Tracheophyta</taxon>
        <taxon>Spermatophyta</taxon>
        <taxon>Magnoliopsida</taxon>
        <taxon>eudicotyledons</taxon>
        <taxon>Gunneridae</taxon>
        <taxon>Pentapetalae</taxon>
        <taxon>rosids</taxon>
        <taxon>malvids</taxon>
        <taxon>Brassicales</taxon>
        <taxon>Brassicaceae</taxon>
        <taxon>Cardamineae</taxon>
        <taxon>Cardamine</taxon>
    </lineage>
</organism>
<name>A0ABD1A721_CARAN</name>
<keyword evidence="6" id="KW-1185">Reference proteome</keyword>
<sequence length="223" mass="26319">MKWMFWRVAESYIMYEYEANLERVKTYNVCLYEAIMQRNPHNCSLAFCKPTSACIDEHNNISESFNNVIDPSRYLPMVEILEITRIRAMQRIELRKKKTKNSKGRFTKRAAKFIADEQEKLKFIKCVSRSSQGRCEVLDYGKSVSLNMRMQTYACRKWKMSGLPCRHALRVIATKKLNHDDNTSEWYSNAKQKHIYASSIELVNGMRFWKKSERCDQTTSCFG</sequence>
<dbReference type="EMBL" id="JBANAX010000695">
    <property type="protein sequence ID" value="KAL1197130.1"/>
    <property type="molecule type" value="Genomic_DNA"/>
</dbReference>
<dbReference type="AlphaFoldDB" id="A0ABD1A721"/>
<evidence type="ECO:0000313" key="5">
    <source>
        <dbReference type="EMBL" id="KAL1197130.1"/>
    </source>
</evidence>
<gene>
    <name evidence="5" type="ORF">V5N11_002009</name>
</gene>
<dbReference type="PANTHER" id="PTHR31973">
    <property type="entry name" value="POLYPROTEIN, PUTATIVE-RELATED"/>
    <property type="match status" value="1"/>
</dbReference>
<dbReference type="InterPro" id="IPR006564">
    <property type="entry name" value="Znf_PMZ"/>
</dbReference>
<dbReference type="InterPro" id="IPR007527">
    <property type="entry name" value="Znf_SWIM"/>
</dbReference>
<dbReference type="Pfam" id="PF04434">
    <property type="entry name" value="SWIM"/>
    <property type="match status" value="1"/>
</dbReference>
<proteinExistence type="predicted"/>
<feature type="domain" description="Zinc finger PMZ-type" evidence="4">
    <location>
        <begin position="151"/>
        <end position="178"/>
    </location>
</feature>
<dbReference type="GO" id="GO:0008270">
    <property type="term" value="F:zinc ion binding"/>
    <property type="evidence" value="ECO:0007669"/>
    <property type="project" value="UniProtKB-KW"/>
</dbReference>
<dbReference type="SMART" id="SM00575">
    <property type="entry name" value="ZnF_PMZ"/>
    <property type="match status" value="1"/>
</dbReference>
<protein>
    <recommendedName>
        <fullName evidence="4">Zinc finger PMZ-type domain-containing protein</fullName>
    </recommendedName>
</protein>
<accession>A0ABD1A721</accession>
<keyword evidence="2" id="KW-0863">Zinc-finger</keyword>
<comment type="caution">
    <text evidence="5">The sequence shown here is derived from an EMBL/GenBank/DDBJ whole genome shotgun (WGS) entry which is preliminary data.</text>
</comment>
<evidence type="ECO:0000256" key="2">
    <source>
        <dbReference type="ARBA" id="ARBA00022771"/>
    </source>
</evidence>
<reference evidence="5 6" key="1">
    <citation type="submission" date="2024-04" db="EMBL/GenBank/DDBJ databases">
        <title>Genome assembly C_amara_ONT_v2.</title>
        <authorList>
            <person name="Yant L."/>
            <person name="Moore C."/>
            <person name="Slenker M."/>
        </authorList>
    </citation>
    <scope>NUCLEOTIDE SEQUENCE [LARGE SCALE GENOMIC DNA]</scope>
    <source>
        <tissue evidence="5">Leaf</tissue>
    </source>
</reference>